<reference evidence="1" key="1">
    <citation type="submission" date="2008-12" db="EMBL/GenBank/DDBJ databases">
        <title>Complete sequence of Chloroflexus aggregans DSM 9485.</title>
        <authorList>
            <consortium name="US DOE Joint Genome Institute"/>
            <person name="Lucas S."/>
            <person name="Copeland A."/>
            <person name="Lapidus A."/>
            <person name="Glavina del Rio T."/>
            <person name="Dalin E."/>
            <person name="Tice H."/>
            <person name="Pitluck S."/>
            <person name="Foster B."/>
            <person name="Larimer F."/>
            <person name="Land M."/>
            <person name="Hauser L."/>
            <person name="Kyrpides N."/>
            <person name="Mikhailova N."/>
            <person name="Bryant D."/>
            <person name="Richardson P."/>
        </authorList>
    </citation>
    <scope>NUCLEOTIDE SEQUENCE</scope>
    <source>
        <strain evidence="1">DSM 9485</strain>
    </source>
</reference>
<dbReference type="KEGG" id="cag:Cagg_0188"/>
<dbReference type="HOGENOM" id="CLU_3197713_0_0_0"/>
<gene>
    <name evidence="1" type="ordered locus">Cagg_0188</name>
</gene>
<protein>
    <submittedName>
        <fullName evidence="1">Uncharacterized protein</fullName>
    </submittedName>
</protein>
<keyword evidence="2" id="KW-1185">Reference proteome</keyword>
<dbReference type="EMBL" id="CP001337">
    <property type="protein sequence ID" value="ACL23139.1"/>
    <property type="molecule type" value="Genomic_DNA"/>
</dbReference>
<sequence>MSRCARQDSAVLNIDRRLHADVGVCYQHRLVNVGGDGVIEATLQN</sequence>
<evidence type="ECO:0000313" key="1">
    <source>
        <dbReference type="EMBL" id="ACL23139.1"/>
    </source>
</evidence>
<name>B8GCT9_CHLAD</name>
<accession>B8GCT9</accession>
<dbReference type="Proteomes" id="UP000002508">
    <property type="component" value="Chromosome"/>
</dbReference>
<proteinExistence type="predicted"/>
<organism evidence="1 2">
    <name type="scientific">Chloroflexus aggregans (strain MD-66 / DSM 9485)</name>
    <dbReference type="NCBI Taxonomy" id="326427"/>
    <lineage>
        <taxon>Bacteria</taxon>
        <taxon>Bacillati</taxon>
        <taxon>Chloroflexota</taxon>
        <taxon>Chloroflexia</taxon>
        <taxon>Chloroflexales</taxon>
        <taxon>Chloroflexineae</taxon>
        <taxon>Chloroflexaceae</taxon>
        <taxon>Chloroflexus</taxon>
    </lineage>
</organism>
<dbReference type="STRING" id="326427.Cagg_0188"/>
<evidence type="ECO:0000313" key="2">
    <source>
        <dbReference type="Proteomes" id="UP000002508"/>
    </source>
</evidence>
<dbReference type="AlphaFoldDB" id="B8GCT9"/>